<evidence type="ECO:0000313" key="1">
    <source>
        <dbReference type="EMBL" id="RXI00223.1"/>
    </source>
</evidence>
<sequence>MQNTTIARSIICHYVRRNEHSCVYQVAVGFNFVPLGLGTSFRLLFFLLCDCTVHYFVVINM</sequence>
<comment type="caution">
    <text evidence="1">The sequence shown here is derived from an EMBL/GenBank/DDBJ whole genome shotgun (WGS) entry which is preliminary data.</text>
</comment>
<name>A0A498K371_MALDO</name>
<gene>
    <name evidence="1" type="ORF">DVH24_037771</name>
</gene>
<protein>
    <submittedName>
        <fullName evidence="1">Uncharacterized protein</fullName>
    </submittedName>
</protein>
<accession>A0A498K371</accession>
<proteinExistence type="predicted"/>
<dbReference type="Proteomes" id="UP000290289">
    <property type="component" value="Chromosome 5"/>
</dbReference>
<evidence type="ECO:0000313" key="2">
    <source>
        <dbReference type="Proteomes" id="UP000290289"/>
    </source>
</evidence>
<dbReference type="EMBL" id="RDQH01000331">
    <property type="protein sequence ID" value="RXI00223.1"/>
    <property type="molecule type" value="Genomic_DNA"/>
</dbReference>
<dbReference type="AlphaFoldDB" id="A0A498K371"/>
<reference evidence="1 2" key="1">
    <citation type="submission" date="2018-10" db="EMBL/GenBank/DDBJ databases">
        <title>A high-quality apple genome assembly.</title>
        <authorList>
            <person name="Hu J."/>
        </authorList>
    </citation>
    <scope>NUCLEOTIDE SEQUENCE [LARGE SCALE GENOMIC DNA]</scope>
    <source>
        <strain evidence="2">cv. HFTH1</strain>
        <tissue evidence="1">Young leaf</tissue>
    </source>
</reference>
<organism evidence="1 2">
    <name type="scientific">Malus domestica</name>
    <name type="common">Apple</name>
    <name type="synonym">Pyrus malus</name>
    <dbReference type="NCBI Taxonomy" id="3750"/>
    <lineage>
        <taxon>Eukaryota</taxon>
        <taxon>Viridiplantae</taxon>
        <taxon>Streptophyta</taxon>
        <taxon>Embryophyta</taxon>
        <taxon>Tracheophyta</taxon>
        <taxon>Spermatophyta</taxon>
        <taxon>Magnoliopsida</taxon>
        <taxon>eudicotyledons</taxon>
        <taxon>Gunneridae</taxon>
        <taxon>Pentapetalae</taxon>
        <taxon>rosids</taxon>
        <taxon>fabids</taxon>
        <taxon>Rosales</taxon>
        <taxon>Rosaceae</taxon>
        <taxon>Amygdaloideae</taxon>
        <taxon>Maleae</taxon>
        <taxon>Malus</taxon>
    </lineage>
</organism>
<keyword evidence="2" id="KW-1185">Reference proteome</keyword>